<sequence>MSEAAVRHETSAQARRREESPHAPGEPQRAHAAMAACIAALLLAGFVLALASLGKHAKTDAAFALDDMNAWRNGDAMRAVDRAIDVPYGAALRRASAAVRYRLFGDLGPQVSEGCPGWLFYTDGLRPRPSAQAQAPAPVALREQIDTMHRYADALRREGITLIVATVPDKSRVETEALCGLHQDARMTARWDAWRGALASEGIVQADLLGPLTAARPSFYRTDVHWNARGAQAAADALAAVVLPHVGGRGPTRFSVEPVAGVRPRVGDLLELAGLANVPENWRPAVDVEVPETVRAEHAGGLLDETPPAQVLLAGSSFSRRSGFADRLGRALGQEVWNVSMDDGRFDRAFASIWARRAAWPRSLKVVVWEMSEDALSEPPEQRSEPLAVRADQSRRD</sequence>
<dbReference type="Pfam" id="PF16822">
    <property type="entry name" value="ALGX"/>
    <property type="match status" value="1"/>
</dbReference>
<evidence type="ECO:0000256" key="2">
    <source>
        <dbReference type="ARBA" id="ARBA00005182"/>
    </source>
</evidence>
<keyword evidence="4" id="KW-0732">Signal</keyword>
<dbReference type="UniPathway" id="UPA00286"/>
<feature type="transmembrane region" description="Helical" evidence="8">
    <location>
        <begin position="30"/>
        <end position="51"/>
    </location>
</feature>
<evidence type="ECO:0000256" key="5">
    <source>
        <dbReference type="ARBA" id="ARBA00022764"/>
    </source>
</evidence>
<evidence type="ECO:0000313" key="10">
    <source>
        <dbReference type="EMBL" id="PMS22541.1"/>
    </source>
</evidence>
<evidence type="ECO:0000256" key="8">
    <source>
        <dbReference type="SAM" id="Phobius"/>
    </source>
</evidence>
<keyword evidence="3" id="KW-0808">Transferase</keyword>
<evidence type="ECO:0000313" key="11">
    <source>
        <dbReference type="Proteomes" id="UP000235616"/>
    </source>
</evidence>
<feature type="domain" description="AlgX/AlgJ SGNH hydrolase-like" evidence="9">
    <location>
        <begin position="111"/>
        <end position="373"/>
    </location>
</feature>
<dbReference type="RefSeq" id="WP_102644131.1">
    <property type="nucleotide sequence ID" value="NZ_PNYA01000003.1"/>
</dbReference>
<dbReference type="EMBL" id="PNYA01000003">
    <property type="protein sequence ID" value="PMS22541.1"/>
    <property type="molecule type" value="Genomic_DNA"/>
</dbReference>
<dbReference type="GO" id="GO:0051301">
    <property type="term" value="P:cell division"/>
    <property type="evidence" value="ECO:0007669"/>
    <property type="project" value="UniProtKB-KW"/>
</dbReference>
<name>A0A2N7VZG8_9BURK</name>
<dbReference type="AlphaFoldDB" id="A0A2N7VZG8"/>
<comment type="caution">
    <text evidence="10">The sequence shown here is derived from an EMBL/GenBank/DDBJ whole genome shotgun (WGS) entry which is preliminary data.</text>
</comment>
<dbReference type="GO" id="GO:0042597">
    <property type="term" value="C:periplasmic space"/>
    <property type="evidence" value="ECO:0007669"/>
    <property type="project" value="UniProtKB-SubCell"/>
</dbReference>
<evidence type="ECO:0000256" key="6">
    <source>
        <dbReference type="ARBA" id="ARBA00022841"/>
    </source>
</evidence>
<keyword evidence="8" id="KW-0472">Membrane</keyword>
<evidence type="ECO:0000256" key="3">
    <source>
        <dbReference type="ARBA" id="ARBA00022679"/>
    </source>
</evidence>
<feature type="region of interest" description="Disordered" evidence="7">
    <location>
        <begin position="374"/>
        <end position="397"/>
    </location>
</feature>
<proteinExistence type="predicted"/>
<keyword evidence="8" id="KW-0812">Transmembrane</keyword>
<evidence type="ECO:0000256" key="4">
    <source>
        <dbReference type="ARBA" id="ARBA00022729"/>
    </source>
</evidence>
<dbReference type="GO" id="GO:0016740">
    <property type="term" value="F:transferase activity"/>
    <property type="evidence" value="ECO:0007669"/>
    <property type="project" value="UniProtKB-KW"/>
</dbReference>
<dbReference type="InterPro" id="IPR031811">
    <property type="entry name" value="ALGX/ALGJ_SGNH-like"/>
</dbReference>
<keyword evidence="10" id="KW-0131">Cell cycle</keyword>
<evidence type="ECO:0000259" key="9">
    <source>
        <dbReference type="Pfam" id="PF16822"/>
    </source>
</evidence>
<keyword evidence="10" id="KW-0132">Cell division</keyword>
<dbReference type="Proteomes" id="UP000235616">
    <property type="component" value="Unassembled WGS sequence"/>
</dbReference>
<keyword evidence="5" id="KW-0574">Periplasm</keyword>
<feature type="region of interest" description="Disordered" evidence="7">
    <location>
        <begin position="1"/>
        <end position="28"/>
    </location>
</feature>
<organism evidence="10 11">
    <name type="scientific">Trinickia dabaoshanensis</name>
    <dbReference type="NCBI Taxonomy" id="564714"/>
    <lineage>
        <taxon>Bacteria</taxon>
        <taxon>Pseudomonadati</taxon>
        <taxon>Pseudomonadota</taxon>
        <taxon>Betaproteobacteria</taxon>
        <taxon>Burkholderiales</taxon>
        <taxon>Burkholderiaceae</taxon>
        <taxon>Trinickia</taxon>
    </lineage>
</organism>
<dbReference type="GO" id="GO:0042121">
    <property type="term" value="P:alginic acid biosynthetic process"/>
    <property type="evidence" value="ECO:0007669"/>
    <property type="project" value="UniProtKB-UniPathway"/>
</dbReference>
<keyword evidence="11" id="KW-1185">Reference proteome</keyword>
<comment type="pathway">
    <text evidence="2">Glycan biosynthesis; alginate biosynthesis.</text>
</comment>
<comment type="subcellular location">
    <subcellularLocation>
        <location evidence="1">Periplasm</location>
    </subcellularLocation>
</comment>
<keyword evidence="8" id="KW-1133">Transmembrane helix</keyword>
<evidence type="ECO:0000256" key="1">
    <source>
        <dbReference type="ARBA" id="ARBA00004418"/>
    </source>
</evidence>
<accession>A0A2N7VZG8</accession>
<evidence type="ECO:0000256" key="7">
    <source>
        <dbReference type="SAM" id="MobiDB-lite"/>
    </source>
</evidence>
<gene>
    <name evidence="10" type="ORF">C0Z18_04230</name>
</gene>
<dbReference type="SUPFAM" id="SSF52266">
    <property type="entry name" value="SGNH hydrolase"/>
    <property type="match status" value="1"/>
</dbReference>
<keyword evidence="6" id="KW-0016">Alginate biosynthesis</keyword>
<feature type="compositionally biased region" description="Basic and acidic residues" evidence="7">
    <location>
        <begin position="1"/>
        <end position="21"/>
    </location>
</feature>
<dbReference type="OrthoDB" id="8717445at2"/>
<reference evidence="10 11" key="1">
    <citation type="submission" date="2018-01" db="EMBL/GenBank/DDBJ databases">
        <title>Whole genome analyses suggest that Burkholderia sensu lato contains two further novel genera in the rhizoxinica-symbiotica group Mycetohabitans gen. nov., and Trinickia gen. nov.: implications for the evolution of diazotrophy and nodulation in the Burkholderiaceae.</title>
        <authorList>
            <person name="Estrada-de los Santos P."/>
            <person name="Palmer M."/>
            <person name="Chavez-Ramirez B."/>
            <person name="Beukes C."/>
            <person name="Steenkamp E.T."/>
            <person name="Hirsch A.M."/>
            <person name="Manyaka P."/>
            <person name="Maluk M."/>
            <person name="Lafos M."/>
            <person name="Crook M."/>
            <person name="Gross E."/>
            <person name="Simon M.F."/>
            <person name="Bueno dos Reis Junior F."/>
            <person name="Poole P.S."/>
            <person name="Venter S.N."/>
            <person name="James E.K."/>
        </authorList>
    </citation>
    <scope>NUCLEOTIDE SEQUENCE [LARGE SCALE GENOMIC DNA]</scope>
    <source>
        <strain evidence="10 11">GIMN1.004</strain>
    </source>
</reference>
<protein>
    <submittedName>
        <fullName evidence="10">Cell division protein FtsQ</fullName>
    </submittedName>
</protein>